<feature type="region of interest" description="Disordered" evidence="1">
    <location>
        <begin position="467"/>
        <end position="495"/>
    </location>
</feature>
<keyword evidence="2" id="KW-0472">Membrane</keyword>
<reference evidence="3 4" key="1">
    <citation type="journal article" date="2015" name="Genome Biol. Evol.">
        <title>Found and Lost: The Fates of Horizontally Acquired Genes in Arthropod-Symbiotic Spiroplasma.</title>
        <authorList>
            <person name="Lo W.S."/>
            <person name="Gasparich G.E."/>
            <person name="Kuo C.H."/>
        </authorList>
    </citation>
    <scope>NUCLEOTIDE SEQUENCE [LARGE SCALE GENOMIC DNA]</scope>
    <source>
        <strain evidence="4">TDA-040725-5</strain>
    </source>
</reference>
<evidence type="ECO:0000313" key="4">
    <source>
        <dbReference type="Proteomes" id="UP000035661"/>
    </source>
</evidence>
<evidence type="ECO:0000313" key="3">
    <source>
        <dbReference type="EMBL" id="AKM53751.1"/>
    </source>
</evidence>
<dbReference type="Proteomes" id="UP000035661">
    <property type="component" value="Chromosome"/>
</dbReference>
<protein>
    <recommendedName>
        <fullName evidence="5">Transmembrane protein</fullName>
    </recommendedName>
</protein>
<keyword evidence="2" id="KW-0812">Transmembrane</keyword>
<evidence type="ECO:0000256" key="2">
    <source>
        <dbReference type="SAM" id="Phobius"/>
    </source>
</evidence>
<feature type="transmembrane region" description="Helical" evidence="2">
    <location>
        <begin position="286"/>
        <end position="308"/>
    </location>
</feature>
<keyword evidence="4" id="KW-1185">Reference proteome</keyword>
<gene>
    <name evidence="3" type="ORF">SERIO_v1c01580</name>
</gene>
<feature type="compositionally biased region" description="Basic and acidic residues" evidence="1">
    <location>
        <begin position="143"/>
        <end position="155"/>
    </location>
</feature>
<evidence type="ECO:0008006" key="5">
    <source>
        <dbReference type="Google" id="ProtNLM"/>
    </source>
</evidence>
<sequence>MKENKLYAHIVYALYNTFKDDNIKAQIIVNSEFKALVIKQICSLLTLEKEFDASFNDEKYTMAFAQALANVTNESATIEKIDGATFNQLDEDYVEYIKYICDNFKVEKDYITQENVVTIDGIDQIADFVDEKAIDNARDQMNKKAAKELEKEQHQDSTQNTGPIMGAGMGMNAFDPSKLDMGQMMQQMANMPIHPRLDPRFYPYRTKPKFMPLFKKIVAGLVILAAVGLIILWLLGSFLGITIDTNVIVYKWNGSVIIVGGGADAGIHAGNDNFVGPFPFSSKLKLALAGAGSMSLFSGLLPIIPAIFMGYELLGTKRFKRDNYTVKMLTVGISVIILLYSSLSLISILLPNYVSNIVNGLGVPKSGINVGDSSLFGGILTPDSDLQQTLNNIINEINNSSSYKLIYAFSVIFMIAGLVASLAAIALMVVVPKLDRNKLVRANEEYQKAVNAAMRGEKYTMDPSLFDEEFREDNPFNPFGNKDENKNNDQDDEDN</sequence>
<accession>A0A0H3XJ03</accession>
<reference evidence="4" key="2">
    <citation type="submission" date="2015-06" db="EMBL/GenBank/DDBJ databases">
        <title>Complete genome sequence of Spiroplasma eriocheiris TDA-040725-5 (DSM 21848).</title>
        <authorList>
            <person name="Lo W.-S."/>
            <person name="Kuo C.-H."/>
        </authorList>
    </citation>
    <scope>NUCLEOTIDE SEQUENCE [LARGE SCALE GENOMIC DNA]</scope>
    <source>
        <strain evidence="4">TDA-040725-5</strain>
    </source>
</reference>
<keyword evidence="2" id="KW-1133">Transmembrane helix</keyword>
<organism evidence="3 4">
    <name type="scientific">Spiroplasma eriocheiris</name>
    <dbReference type="NCBI Taxonomy" id="315358"/>
    <lineage>
        <taxon>Bacteria</taxon>
        <taxon>Bacillati</taxon>
        <taxon>Mycoplasmatota</taxon>
        <taxon>Mollicutes</taxon>
        <taxon>Entomoplasmatales</taxon>
        <taxon>Spiroplasmataceae</taxon>
        <taxon>Spiroplasma</taxon>
    </lineage>
</organism>
<dbReference type="EMBL" id="CP011856">
    <property type="protein sequence ID" value="AKM53751.1"/>
    <property type="molecule type" value="Genomic_DNA"/>
</dbReference>
<feature type="transmembrane region" description="Helical" evidence="2">
    <location>
        <begin position="217"/>
        <end position="243"/>
    </location>
</feature>
<dbReference type="RefSeq" id="WP_047791027.1">
    <property type="nucleotide sequence ID" value="NZ_CP011856.1"/>
</dbReference>
<dbReference type="AlphaFoldDB" id="A0A0H3XJ03"/>
<name>A0A0H3XJ03_9MOLU</name>
<feature type="region of interest" description="Disordered" evidence="1">
    <location>
        <begin position="143"/>
        <end position="162"/>
    </location>
</feature>
<dbReference type="KEGG" id="seri:SERIO_v1c01580"/>
<dbReference type="PATRIC" id="fig|743698.3.peg.160"/>
<feature type="transmembrane region" description="Helical" evidence="2">
    <location>
        <begin position="405"/>
        <end position="431"/>
    </location>
</feature>
<proteinExistence type="predicted"/>
<feature type="transmembrane region" description="Helical" evidence="2">
    <location>
        <begin position="329"/>
        <end position="350"/>
    </location>
</feature>
<evidence type="ECO:0000256" key="1">
    <source>
        <dbReference type="SAM" id="MobiDB-lite"/>
    </source>
</evidence>